<dbReference type="GO" id="GO:0005737">
    <property type="term" value="C:cytoplasm"/>
    <property type="evidence" value="ECO:0007669"/>
    <property type="project" value="InterPro"/>
</dbReference>
<dbReference type="GO" id="GO:0000981">
    <property type="term" value="F:DNA-binding transcription factor activity, RNA polymerase II-specific"/>
    <property type="evidence" value="ECO:0007669"/>
    <property type="project" value="InterPro"/>
</dbReference>
<dbReference type="GO" id="GO:0000978">
    <property type="term" value="F:RNA polymerase II cis-regulatory region sequence-specific DNA binding"/>
    <property type="evidence" value="ECO:0007669"/>
    <property type="project" value="TreeGrafter"/>
</dbReference>
<dbReference type="PROSITE" id="PS50112">
    <property type="entry name" value="PAS"/>
    <property type="match status" value="1"/>
</dbReference>
<dbReference type="Proteomes" id="UP000694846">
    <property type="component" value="Unplaced"/>
</dbReference>
<dbReference type="InterPro" id="IPR036638">
    <property type="entry name" value="HLH_DNA-bd_sf"/>
</dbReference>
<dbReference type="GO" id="GO:1990513">
    <property type="term" value="C:CLOCK-BMAL transcription complex"/>
    <property type="evidence" value="ECO:0007669"/>
    <property type="project" value="TreeGrafter"/>
</dbReference>
<keyword evidence="12" id="KW-1185">Reference proteome</keyword>
<dbReference type="SUPFAM" id="SSF55785">
    <property type="entry name" value="PYP-like sensor domain (PAS domain)"/>
    <property type="match status" value="2"/>
</dbReference>
<dbReference type="InterPro" id="IPR000014">
    <property type="entry name" value="PAS"/>
</dbReference>
<feature type="region of interest" description="Disordered" evidence="9">
    <location>
        <begin position="1"/>
        <end position="36"/>
    </location>
</feature>
<dbReference type="GeneID" id="112682313"/>
<dbReference type="OrthoDB" id="411251at2759"/>
<dbReference type="GO" id="GO:0045944">
    <property type="term" value="P:positive regulation of transcription by RNA polymerase II"/>
    <property type="evidence" value="ECO:0007669"/>
    <property type="project" value="UniProtKB-ARBA"/>
</dbReference>
<keyword evidence="5" id="KW-0010">Activator</keyword>
<dbReference type="Gene3D" id="4.10.280.10">
    <property type="entry name" value="Helix-loop-helix DNA-binding domain"/>
    <property type="match status" value="1"/>
</dbReference>
<feature type="compositionally biased region" description="Polar residues" evidence="9">
    <location>
        <begin position="1"/>
        <end position="11"/>
    </location>
</feature>
<dbReference type="InterPro" id="IPR013767">
    <property type="entry name" value="PAS_fold"/>
</dbReference>
<dbReference type="SMART" id="SM00353">
    <property type="entry name" value="HLH"/>
    <property type="match status" value="1"/>
</dbReference>
<evidence type="ECO:0000256" key="7">
    <source>
        <dbReference type="ARBA" id="ARBA00023242"/>
    </source>
</evidence>
<evidence type="ECO:0000256" key="1">
    <source>
        <dbReference type="ARBA" id="ARBA00022737"/>
    </source>
</evidence>
<evidence type="ECO:0000256" key="2">
    <source>
        <dbReference type="ARBA" id="ARBA00023015"/>
    </source>
</evidence>
<name>A0A8B8FDH3_9HEMI</name>
<feature type="region of interest" description="Disordered" evidence="9">
    <location>
        <begin position="378"/>
        <end position="404"/>
    </location>
</feature>
<sequence>MSNYLSSSFTRKSNDKYDDDLNDRDDTKRKSRNLSEKKRRDQFNSLINELNLMLSTTNRKMDKSTVLRTAINYLKKQKDTVLRSRVHEIDNDWKPSFLLNEEFIHIILEDLDGFIIVFTSLGKILHASETVTSLLGYLPKNLTNLSIFKLINEADHSVLHDQIVKSKHTQNYENDQIIFSCHCKRHNPFKDVDEINEKHQFELVQFFGYFRPISEIFRGDNSGLLSPYSSEDDDQNLVFVGIGRIMTPQLLKELPVMEDVKSEFTSRHSLEWKFLFLDHRGPSIIGYMPFEVLGTSGFEYYHIDDLEDVILSHEALMLKGEGTSCYYRFLTKGQQWIWLQSRYYISYHQWNSKPEFIVCHHQVVNYLNVIKREGETDEGRKNKRLWHTPVNESQQRSTKSGYDSYQKRHYEQENVSSPKMKIRSVESISNSNCENKSLTLVDTKEDMSETVNSYLQNAQPSIKLPPISVSPENLIQGELERKQEQLQKTIVKQQEELRKISEQLLMARCGILPSFMDDSLQISTHTSRQTTPETSANQIICSAASGEIFESSPLISSDVLLSHEGVKNEQDMQHSYSSNIIQNMVDEGGGQLDYSYNNQSNDVLFDQSSS</sequence>
<keyword evidence="3" id="KW-0090">Biological rhythms</keyword>
<dbReference type="InterPro" id="IPR001610">
    <property type="entry name" value="PAC"/>
</dbReference>
<keyword evidence="7" id="KW-0539">Nucleus</keyword>
<organism evidence="12 13">
    <name type="scientific">Sipha flava</name>
    <name type="common">yellow sugarcane aphid</name>
    <dbReference type="NCBI Taxonomy" id="143950"/>
    <lineage>
        <taxon>Eukaryota</taxon>
        <taxon>Metazoa</taxon>
        <taxon>Ecdysozoa</taxon>
        <taxon>Arthropoda</taxon>
        <taxon>Hexapoda</taxon>
        <taxon>Insecta</taxon>
        <taxon>Pterygota</taxon>
        <taxon>Neoptera</taxon>
        <taxon>Paraneoptera</taxon>
        <taxon>Hemiptera</taxon>
        <taxon>Sternorrhyncha</taxon>
        <taxon>Aphidomorpha</taxon>
        <taxon>Aphidoidea</taxon>
        <taxon>Aphididae</taxon>
        <taxon>Sipha</taxon>
    </lineage>
</organism>
<gene>
    <name evidence="13" type="primary">LOC112682313</name>
</gene>
<evidence type="ECO:0000256" key="3">
    <source>
        <dbReference type="ARBA" id="ARBA00023108"/>
    </source>
</evidence>
<evidence type="ECO:0000259" key="11">
    <source>
        <dbReference type="PROSITE" id="PS50888"/>
    </source>
</evidence>
<keyword evidence="4" id="KW-0238">DNA-binding</keyword>
<dbReference type="PRINTS" id="PR00785">
    <property type="entry name" value="NCTRNSLOCATR"/>
</dbReference>
<dbReference type="Pfam" id="PF00010">
    <property type="entry name" value="HLH"/>
    <property type="match status" value="1"/>
</dbReference>
<evidence type="ECO:0000259" key="10">
    <source>
        <dbReference type="PROSITE" id="PS50112"/>
    </source>
</evidence>
<feature type="domain" description="PAS" evidence="10">
    <location>
        <begin position="100"/>
        <end position="170"/>
    </location>
</feature>
<keyword evidence="2" id="KW-0805">Transcription regulation</keyword>
<dbReference type="InterPro" id="IPR035965">
    <property type="entry name" value="PAS-like_dom_sf"/>
</dbReference>
<dbReference type="SMART" id="SM00091">
    <property type="entry name" value="PAS"/>
    <property type="match status" value="2"/>
</dbReference>
<keyword evidence="1" id="KW-0677">Repeat</keyword>
<reference evidence="13" key="1">
    <citation type="submission" date="2025-08" db="UniProtKB">
        <authorList>
            <consortium name="RefSeq"/>
        </authorList>
    </citation>
    <scope>IDENTIFICATION</scope>
    <source>
        <tissue evidence="13">Whole body</tissue>
    </source>
</reference>
<dbReference type="PANTHER" id="PTHR46055">
    <property type="entry name" value="CIRCADIAN LOCOMOTER OUTPUT CYCLES PROTEIN KAPUT"/>
    <property type="match status" value="1"/>
</dbReference>
<evidence type="ECO:0000313" key="13">
    <source>
        <dbReference type="RefSeq" id="XP_025408641.1"/>
    </source>
</evidence>
<dbReference type="Gene3D" id="3.30.450.20">
    <property type="entry name" value="PAS domain"/>
    <property type="match status" value="2"/>
</dbReference>
<proteinExistence type="predicted"/>
<dbReference type="InterPro" id="IPR047230">
    <property type="entry name" value="CLOCK-like"/>
</dbReference>
<dbReference type="GO" id="GO:0032922">
    <property type="term" value="P:circadian regulation of gene expression"/>
    <property type="evidence" value="ECO:0007669"/>
    <property type="project" value="InterPro"/>
</dbReference>
<feature type="domain" description="BHLH" evidence="11">
    <location>
        <begin position="27"/>
        <end position="77"/>
    </location>
</feature>
<dbReference type="CDD" id="cd00130">
    <property type="entry name" value="PAS"/>
    <property type="match status" value="2"/>
</dbReference>
<dbReference type="RefSeq" id="XP_025408641.1">
    <property type="nucleotide sequence ID" value="XM_025552856.1"/>
</dbReference>
<dbReference type="Pfam" id="PF00989">
    <property type="entry name" value="PAS"/>
    <property type="match status" value="1"/>
</dbReference>
<dbReference type="PANTHER" id="PTHR46055:SF3">
    <property type="entry name" value="CIRCADIAN LOCOMOTER OUTPUT CYCLES PROTEIN KAPUT"/>
    <property type="match status" value="1"/>
</dbReference>
<feature type="compositionally biased region" description="Basic and acidic residues" evidence="9">
    <location>
        <begin position="24"/>
        <end position="36"/>
    </location>
</feature>
<keyword evidence="6" id="KW-0804">Transcription</keyword>
<dbReference type="InterPro" id="IPR001067">
    <property type="entry name" value="Nuc_translocat"/>
</dbReference>
<keyword evidence="8" id="KW-0175">Coiled coil</keyword>
<evidence type="ECO:0000256" key="8">
    <source>
        <dbReference type="SAM" id="Coils"/>
    </source>
</evidence>
<feature type="coiled-coil region" evidence="8">
    <location>
        <begin position="476"/>
        <end position="503"/>
    </location>
</feature>
<protein>
    <submittedName>
        <fullName evidence="13">Circadian locomoter output cycles protein kaput-like</fullName>
    </submittedName>
</protein>
<dbReference type="GO" id="GO:0046983">
    <property type="term" value="F:protein dimerization activity"/>
    <property type="evidence" value="ECO:0007669"/>
    <property type="project" value="InterPro"/>
</dbReference>
<evidence type="ECO:0000256" key="4">
    <source>
        <dbReference type="ARBA" id="ARBA00023125"/>
    </source>
</evidence>
<feature type="compositionally biased region" description="Polar residues" evidence="9">
    <location>
        <begin position="390"/>
        <end position="403"/>
    </location>
</feature>
<dbReference type="Pfam" id="PF14598">
    <property type="entry name" value="PAS_11"/>
    <property type="match status" value="1"/>
</dbReference>
<accession>A0A8B8FDH3</accession>
<dbReference type="PROSITE" id="PS50888">
    <property type="entry name" value="BHLH"/>
    <property type="match status" value="1"/>
</dbReference>
<dbReference type="SUPFAM" id="SSF47459">
    <property type="entry name" value="HLH, helix-loop-helix DNA-binding domain"/>
    <property type="match status" value="1"/>
</dbReference>
<evidence type="ECO:0000256" key="6">
    <source>
        <dbReference type="ARBA" id="ARBA00023163"/>
    </source>
</evidence>
<evidence type="ECO:0000256" key="9">
    <source>
        <dbReference type="SAM" id="MobiDB-lite"/>
    </source>
</evidence>
<dbReference type="AlphaFoldDB" id="A0A8B8FDH3"/>
<dbReference type="SMART" id="SM00086">
    <property type="entry name" value="PAC"/>
    <property type="match status" value="1"/>
</dbReference>
<evidence type="ECO:0000313" key="12">
    <source>
        <dbReference type="Proteomes" id="UP000694846"/>
    </source>
</evidence>
<evidence type="ECO:0000256" key="5">
    <source>
        <dbReference type="ARBA" id="ARBA00023159"/>
    </source>
</evidence>
<dbReference type="InterPro" id="IPR011598">
    <property type="entry name" value="bHLH_dom"/>
</dbReference>